<keyword evidence="8" id="KW-1185">Reference proteome</keyword>
<dbReference type="InterPro" id="IPR027467">
    <property type="entry name" value="MopterinOxRdtase_cofactor_BS"/>
</dbReference>
<dbReference type="SUPFAM" id="SSF53706">
    <property type="entry name" value="Formate dehydrogenase/DMSO reductase, domains 1-3"/>
    <property type="match status" value="1"/>
</dbReference>
<evidence type="ECO:0000256" key="5">
    <source>
        <dbReference type="ARBA" id="ARBA00023014"/>
    </source>
</evidence>
<keyword evidence="2" id="KW-0479">Metal-binding</keyword>
<feature type="domain" description="4Fe-4S Mo/W bis-MGD-type" evidence="6">
    <location>
        <begin position="1"/>
        <end position="57"/>
    </location>
</feature>
<comment type="caution">
    <text evidence="7">The sequence shown here is derived from an EMBL/GenBank/DDBJ whole genome shotgun (WGS) entry which is preliminary data.</text>
</comment>
<dbReference type="PROSITE" id="PS51669">
    <property type="entry name" value="4FE4S_MOW_BIS_MGD"/>
    <property type="match status" value="1"/>
</dbReference>
<evidence type="ECO:0000256" key="4">
    <source>
        <dbReference type="ARBA" id="ARBA00023004"/>
    </source>
</evidence>
<keyword evidence="4" id="KW-0408">Iron</keyword>
<evidence type="ECO:0000256" key="2">
    <source>
        <dbReference type="ARBA" id="ARBA00022723"/>
    </source>
</evidence>
<keyword evidence="1" id="KW-0004">4Fe-4S</keyword>
<dbReference type="EMBL" id="JBBKZV010000021">
    <property type="protein sequence ID" value="MEJ8825393.1"/>
    <property type="molecule type" value="Genomic_DNA"/>
</dbReference>
<dbReference type="PANTHER" id="PTHR43105">
    <property type="entry name" value="RESPIRATORY NITRATE REDUCTASE"/>
    <property type="match status" value="1"/>
</dbReference>
<organism evidence="7 8">
    <name type="scientific">Variovorax humicola</name>
    <dbReference type="NCBI Taxonomy" id="1769758"/>
    <lineage>
        <taxon>Bacteria</taxon>
        <taxon>Pseudomonadati</taxon>
        <taxon>Pseudomonadota</taxon>
        <taxon>Betaproteobacteria</taxon>
        <taxon>Burkholderiales</taxon>
        <taxon>Comamonadaceae</taxon>
        <taxon>Variovorax</taxon>
    </lineage>
</organism>
<dbReference type="PROSITE" id="PS00551">
    <property type="entry name" value="MOLYBDOPTERIN_PROK_1"/>
    <property type="match status" value="1"/>
</dbReference>
<dbReference type="Pfam" id="PF04879">
    <property type="entry name" value="Molybdop_Fe4S4"/>
    <property type="match status" value="1"/>
</dbReference>
<dbReference type="SMART" id="SM00926">
    <property type="entry name" value="Molybdop_Fe4S4"/>
    <property type="match status" value="1"/>
</dbReference>
<dbReference type="Proteomes" id="UP001363010">
    <property type="component" value="Unassembled WGS sequence"/>
</dbReference>
<feature type="non-terminal residue" evidence="7">
    <location>
        <position position="108"/>
    </location>
</feature>
<evidence type="ECO:0000256" key="3">
    <source>
        <dbReference type="ARBA" id="ARBA00023002"/>
    </source>
</evidence>
<protein>
    <submittedName>
        <fullName evidence="7">Nitrate reductase</fullName>
    </submittedName>
</protein>
<evidence type="ECO:0000259" key="6">
    <source>
        <dbReference type="PROSITE" id="PS51669"/>
    </source>
</evidence>
<accession>A0ABU8W734</accession>
<keyword evidence="5" id="KW-0411">Iron-sulfur</keyword>
<evidence type="ECO:0000256" key="1">
    <source>
        <dbReference type="ARBA" id="ARBA00022485"/>
    </source>
</evidence>
<evidence type="ECO:0000313" key="7">
    <source>
        <dbReference type="EMBL" id="MEJ8825393.1"/>
    </source>
</evidence>
<keyword evidence="3" id="KW-0560">Oxidoreductase</keyword>
<reference evidence="7 8" key="1">
    <citation type="submission" date="2024-03" db="EMBL/GenBank/DDBJ databases">
        <title>Novel species of the genus Variovorax.</title>
        <authorList>
            <person name="Liu Q."/>
            <person name="Xin Y.-H."/>
        </authorList>
    </citation>
    <scope>NUCLEOTIDE SEQUENCE [LARGE SCALE GENOMIC DNA]</scope>
    <source>
        <strain evidence="7 8">KACC 18501</strain>
    </source>
</reference>
<proteinExistence type="predicted"/>
<dbReference type="PANTHER" id="PTHR43105:SF9">
    <property type="entry name" value="NADPH-FE(3+) OXIDOREDUCTASE SUBUNIT ALPHA"/>
    <property type="match status" value="1"/>
</dbReference>
<evidence type="ECO:0000313" key="8">
    <source>
        <dbReference type="Proteomes" id="UP001363010"/>
    </source>
</evidence>
<dbReference type="Gene3D" id="2.20.25.90">
    <property type="entry name" value="ADC-like domains"/>
    <property type="match status" value="1"/>
</dbReference>
<sequence length="108" mass="11592">MKETRSTCPYCGVGCGVIIESQGDQITGVRGDADHPANFGRLCTKGSTLHLTATAEVTRQTRLLQPMQRARRGAAPQATTWDSALDTAADKFAQVIRDHGPDAVGFYV</sequence>
<dbReference type="Gene3D" id="3.40.50.740">
    <property type="match status" value="1"/>
</dbReference>
<dbReference type="InterPro" id="IPR006963">
    <property type="entry name" value="Mopterin_OxRdtase_4Fe-4S_dom"/>
</dbReference>
<dbReference type="InterPro" id="IPR050123">
    <property type="entry name" value="Prok_molybdopt-oxidoreductase"/>
</dbReference>
<gene>
    <name evidence="7" type="ORF">WKW80_25785</name>
</gene>
<name>A0ABU8W734_9BURK</name>